<evidence type="ECO:0000256" key="3">
    <source>
        <dbReference type="ARBA" id="ARBA00022801"/>
    </source>
</evidence>
<comment type="caution">
    <text evidence="5">The sequence shown here is derived from an EMBL/GenBank/DDBJ whole genome shotgun (WGS) entry which is preliminary data.</text>
</comment>
<dbReference type="Pfam" id="PF08386">
    <property type="entry name" value="Abhydrolase_4"/>
    <property type="match status" value="1"/>
</dbReference>
<dbReference type="InterPro" id="IPR029058">
    <property type="entry name" value="AB_hydrolase_fold"/>
</dbReference>
<keyword evidence="2" id="KW-0732">Signal</keyword>
<proteinExistence type="inferred from homology"/>
<evidence type="ECO:0000259" key="4">
    <source>
        <dbReference type="Pfam" id="PF08386"/>
    </source>
</evidence>
<evidence type="ECO:0000313" key="6">
    <source>
        <dbReference type="Proteomes" id="UP000530530"/>
    </source>
</evidence>
<dbReference type="PANTHER" id="PTHR43248">
    <property type="entry name" value="2-SUCCINYL-6-HYDROXY-2,4-CYCLOHEXADIENE-1-CARBOXYLATE SYNTHASE"/>
    <property type="match status" value="1"/>
</dbReference>
<comment type="similarity">
    <text evidence="1">Belongs to the peptidase S33 family.</text>
</comment>
<name>A0ABR6LCX1_9ACTN</name>
<feature type="domain" description="Peptidase S33 tripeptidyl aminopeptidase-like C-terminal" evidence="4">
    <location>
        <begin position="436"/>
        <end position="530"/>
    </location>
</feature>
<dbReference type="InterPro" id="IPR051601">
    <property type="entry name" value="Serine_prot/Carboxylest_S33"/>
</dbReference>
<organism evidence="5 6">
    <name type="scientific">Streptomyces rapamycinicus</name>
    <dbReference type="NCBI Taxonomy" id="1226757"/>
    <lineage>
        <taxon>Bacteria</taxon>
        <taxon>Bacillati</taxon>
        <taxon>Actinomycetota</taxon>
        <taxon>Actinomycetes</taxon>
        <taxon>Kitasatosporales</taxon>
        <taxon>Streptomycetaceae</taxon>
        <taxon>Streptomyces</taxon>
        <taxon>Streptomyces violaceusniger group</taxon>
    </lineage>
</organism>
<reference evidence="5 6" key="1">
    <citation type="submission" date="2020-08" db="EMBL/GenBank/DDBJ databases">
        <title>Sequencing the genomes of 1000 actinobacteria strains.</title>
        <authorList>
            <person name="Klenk H.-P."/>
        </authorList>
    </citation>
    <scope>NUCLEOTIDE SEQUENCE [LARGE SCALE GENOMIC DNA]</scope>
    <source>
        <strain evidence="5 6">DSM 41530</strain>
    </source>
</reference>
<protein>
    <submittedName>
        <fullName evidence="5">Pimeloyl-ACP methyl ester carboxylesterase</fullName>
    </submittedName>
</protein>
<sequence length="531" mass="57228">MRSKNSSRSGGRYSRRARTIAVVAAMGTLGVVATTVLEPAKATTPRPLGLKWGECPTDAPAPQQCATLQMPLDHRAPEGRTIEVEVSRIPAAKPEKRKGVLMLNGGGPGPSLDVPTAMGSLLPADVRDSYDLVAFDPRGIGYSTPMNCGRDADELVRDEQMEVLSFPSGDGSIDGNVAYAKRMAKQCADNSGNLLPYLTTANVARDMDRIRRALGERTVSYYGISWGTYLGSLYRELFPKTVDRMVIDSSVDPNERGYDDFRTFSVAMEDRWPDLARFAVAHKDTVGLGSTEREVRQNYLALTAKLDREPVSLPGTKAPINGNLVRFFTWQLAYSDASMIATKESPVPQLAQLWQAAADVAADKATDADRKFLEGLTKDLIARGTLPGVPQDNLLSAGWAISCGDEAWPRDVETYARNTAVDRAKFPLTAGAPANIAPCAAWAVNPISPEPKVKPLGKRNVLILQNRRDPATPLSTARGMRRAMGSDSVLVDVDAGGHGVLTHPEPNACAIDALDAFFTSGELPAGDKTCK</sequence>
<dbReference type="RefSeq" id="WP_202979655.1">
    <property type="nucleotide sequence ID" value="NZ_JACHNG010000001.1"/>
</dbReference>
<dbReference type="SUPFAM" id="SSF53474">
    <property type="entry name" value="alpha/beta-Hydrolases"/>
    <property type="match status" value="1"/>
</dbReference>
<dbReference type="PANTHER" id="PTHR43248:SF29">
    <property type="entry name" value="TRIPEPTIDYL AMINOPEPTIDASE"/>
    <property type="match status" value="1"/>
</dbReference>
<dbReference type="InterPro" id="IPR013595">
    <property type="entry name" value="Pept_S33_TAP-like_C"/>
</dbReference>
<dbReference type="Gene3D" id="3.40.50.1820">
    <property type="entry name" value="alpha/beta hydrolase"/>
    <property type="match status" value="1"/>
</dbReference>
<gene>
    <name evidence="5" type="ORF">BJY27_001141</name>
</gene>
<dbReference type="Proteomes" id="UP000530530">
    <property type="component" value="Unassembled WGS sequence"/>
</dbReference>
<evidence type="ECO:0000313" key="5">
    <source>
        <dbReference type="EMBL" id="MBB4780180.1"/>
    </source>
</evidence>
<keyword evidence="6" id="KW-1185">Reference proteome</keyword>
<evidence type="ECO:0000256" key="1">
    <source>
        <dbReference type="ARBA" id="ARBA00010088"/>
    </source>
</evidence>
<dbReference type="EMBL" id="JACHNG010000001">
    <property type="protein sequence ID" value="MBB4780180.1"/>
    <property type="molecule type" value="Genomic_DNA"/>
</dbReference>
<evidence type="ECO:0000256" key="2">
    <source>
        <dbReference type="ARBA" id="ARBA00022729"/>
    </source>
</evidence>
<accession>A0ABR6LCX1</accession>
<keyword evidence="3" id="KW-0378">Hydrolase</keyword>